<keyword evidence="2" id="KW-0695">RNA-directed DNA polymerase</keyword>
<feature type="region of interest" description="Disordered" evidence="1">
    <location>
        <begin position="447"/>
        <end position="471"/>
    </location>
</feature>
<name>A0A699HB67_TANCI</name>
<dbReference type="GO" id="GO:0003964">
    <property type="term" value="F:RNA-directed DNA polymerase activity"/>
    <property type="evidence" value="ECO:0007669"/>
    <property type="project" value="UniProtKB-KW"/>
</dbReference>
<protein>
    <submittedName>
        <fullName evidence="2">Putative reverse transcriptase domain, ribonuclease H-like domain protein</fullName>
    </submittedName>
</protein>
<sequence length="847" mass="97546">MNPIANQQAALDNALVPSEKRLKIERCNARIAFTKLQKEETYQVTLKALKLSPCYPAFQITAKVPEIYMHQFWNTIKKIEKSYAYNFKLDNNKEISSAREEQMPYLRFTKVITDHFISKDNTISMRNMITFHTVRDDTLLVPPKKVKKFKKPASPKLNTILASPKEPTKKDTLGKSVSKKKAPANTDRGKGIDLLSHAALLDDAQLKETLRKSKQETHKLQASSSSEGANFESEVPNDNVGDSKEESNDVNDKDENDDDNEEDDSDNDDGDNDDGGNDDEGNDDKGKVDQQNASHELGFVQEEEDAHVTFTIVHDKTEVAASLSEFELKKILIDKIETNKLINRSDIQKNIYNVLVEAYNSDKDIFTSYGDVVTLKRAQNDQDMDEDSSVGLDRGPKRIKSRNDHKSYGKYTQAEEPEFEAGNTEMHQDQGNESGHIDDQLDNEAAPKHDWFQKLDKPLTPDRKRNKSKSVAFRPPQKWISIISKECYTERQPPRTFSKLMGTPIDFFTYVMNRLKIDNLTQEILVGPTFNMLKGTCKSFTKHEYHFKECYKAVNDQLDWHNPKGREYLFDLSKPLPLIEDRGRQEVPADYLINNDLKYLKGGSSSSKYPTSTTRTKAAKIITVTSVKVMRWYNYGYLEEIVVYRDDNVLYNFKEGDFPRLNFHDIEDMLLLLIQMKLLNHNVDNRSKGENKGKVPTKMELELEQTQQGSSYEVSVGVEELKRKVKIKGEKKEALFTLRQILEVLSEETFAIPYDEIQIDDKLHFIEEPVEIMDREVKRLKQSRIPIIKVKDIKEKDKIRAKTRQYQEQTKIIEKFKVEPDKVKAKSKPKRHKVKENTTLGTKIAKS</sequence>
<accession>A0A699HB67</accession>
<comment type="caution">
    <text evidence="2">The sequence shown here is derived from an EMBL/GenBank/DDBJ whole genome shotgun (WGS) entry which is preliminary data.</text>
</comment>
<feature type="compositionally biased region" description="Acidic residues" evidence="1">
    <location>
        <begin position="254"/>
        <end position="282"/>
    </location>
</feature>
<keyword evidence="2" id="KW-0808">Transferase</keyword>
<feature type="compositionally biased region" description="Basic and acidic residues" evidence="1">
    <location>
        <begin position="241"/>
        <end position="253"/>
    </location>
</feature>
<feature type="region of interest" description="Disordered" evidence="1">
    <location>
        <begin position="212"/>
        <end position="289"/>
    </location>
</feature>
<evidence type="ECO:0000256" key="1">
    <source>
        <dbReference type="SAM" id="MobiDB-lite"/>
    </source>
</evidence>
<feature type="region of interest" description="Disordered" evidence="1">
    <location>
        <begin position="380"/>
        <end position="410"/>
    </location>
</feature>
<evidence type="ECO:0000313" key="2">
    <source>
        <dbReference type="EMBL" id="GEX79655.1"/>
    </source>
</evidence>
<reference evidence="2" key="1">
    <citation type="journal article" date="2019" name="Sci. Rep.">
        <title>Draft genome of Tanacetum cinerariifolium, the natural source of mosquito coil.</title>
        <authorList>
            <person name="Yamashiro T."/>
            <person name="Shiraishi A."/>
            <person name="Satake H."/>
            <person name="Nakayama K."/>
        </authorList>
    </citation>
    <scope>NUCLEOTIDE SEQUENCE</scope>
</reference>
<gene>
    <name evidence="2" type="ORF">Tci_351630</name>
</gene>
<keyword evidence="2" id="KW-0548">Nucleotidyltransferase</keyword>
<feature type="compositionally biased region" description="Basic and acidic residues" evidence="1">
    <location>
        <begin position="447"/>
        <end position="463"/>
    </location>
</feature>
<feature type="region of interest" description="Disordered" evidence="1">
    <location>
        <begin position="823"/>
        <end position="847"/>
    </location>
</feature>
<dbReference type="EMBL" id="BKCJ010130669">
    <property type="protein sequence ID" value="GEX79655.1"/>
    <property type="molecule type" value="Genomic_DNA"/>
</dbReference>
<feature type="region of interest" description="Disordered" evidence="1">
    <location>
        <begin position="150"/>
        <end position="190"/>
    </location>
</feature>
<proteinExistence type="predicted"/>
<feature type="compositionally biased region" description="Basic residues" evidence="1">
    <location>
        <begin position="825"/>
        <end position="834"/>
    </location>
</feature>
<dbReference type="AlphaFoldDB" id="A0A699HB67"/>
<organism evidence="2">
    <name type="scientific">Tanacetum cinerariifolium</name>
    <name type="common">Dalmatian daisy</name>
    <name type="synonym">Chrysanthemum cinerariifolium</name>
    <dbReference type="NCBI Taxonomy" id="118510"/>
    <lineage>
        <taxon>Eukaryota</taxon>
        <taxon>Viridiplantae</taxon>
        <taxon>Streptophyta</taxon>
        <taxon>Embryophyta</taxon>
        <taxon>Tracheophyta</taxon>
        <taxon>Spermatophyta</taxon>
        <taxon>Magnoliopsida</taxon>
        <taxon>eudicotyledons</taxon>
        <taxon>Gunneridae</taxon>
        <taxon>Pentapetalae</taxon>
        <taxon>asterids</taxon>
        <taxon>campanulids</taxon>
        <taxon>Asterales</taxon>
        <taxon>Asteraceae</taxon>
        <taxon>Asteroideae</taxon>
        <taxon>Anthemideae</taxon>
        <taxon>Anthemidinae</taxon>
        <taxon>Tanacetum</taxon>
    </lineage>
</organism>